<evidence type="ECO:0000256" key="1">
    <source>
        <dbReference type="ARBA" id="ARBA00001424"/>
    </source>
</evidence>
<dbReference type="STRING" id="1172190.M947_04875"/>
<keyword evidence="6" id="KW-0378">Hydrolase</keyword>
<dbReference type="GO" id="GO:0070006">
    <property type="term" value="F:metalloaminopeptidase activity"/>
    <property type="evidence" value="ECO:0007669"/>
    <property type="project" value="InterPro"/>
</dbReference>
<evidence type="ECO:0000256" key="6">
    <source>
        <dbReference type="ARBA" id="ARBA00022801"/>
    </source>
</evidence>
<evidence type="ECO:0000256" key="10">
    <source>
        <dbReference type="ARBA" id="ARBA00081411"/>
    </source>
</evidence>
<dbReference type="Pfam" id="PF05195">
    <property type="entry name" value="AMP_N"/>
    <property type="match status" value="1"/>
</dbReference>
<evidence type="ECO:0000256" key="9">
    <source>
        <dbReference type="ARBA" id="ARBA00075356"/>
    </source>
</evidence>
<organism evidence="12 13">
    <name type="scientific">Sulfurimonas hongkongensis</name>
    <dbReference type="NCBI Taxonomy" id="1172190"/>
    <lineage>
        <taxon>Bacteria</taxon>
        <taxon>Pseudomonadati</taxon>
        <taxon>Campylobacterota</taxon>
        <taxon>Epsilonproteobacteria</taxon>
        <taxon>Campylobacterales</taxon>
        <taxon>Sulfurimonadaceae</taxon>
        <taxon>Sulfurimonas</taxon>
    </lineage>
</organism>
<dbReference type="InterPro" id="IPR007865">
    <property type="entry name" value="Aminopep_P_N"/>
</dbReference>
<dbReference type="Proteomes" id="UP000015520">
    <property type="component" value="Unassembled WGS sequence"/>
</dbReference>
<evidence type="ECO:0000259" key="11">
    <source>
        <dbReference type="SMART" id="SM01011"/>
    </source>
</evidence>
<dbReference type="PANTHER" id="PTHR43226">
    <property type="entry name" value="XAA-PRO AMINOPEPTIDASE 3"/>
    <property type="match status" value="1"/>
</dbReference>
<evidence type="ECO:0000256" key="4">
    <source>
        <dbReference type="ARBA" id="ARBA00012574"/>
    </source>
</evidence>
<dbReference type="AlphaFoldDB" id="T0L286"/>
<comment type="cofactor">
    <cofactor evidence="2">
        <name>Mn(2+)</name>
        <dbReference type="ChEBI" id="CHEBI:29035"/>
    </cofactor>
</comment>
<evidence type="ECO:0000256" key="5">
    <source>
        <dbReference type="ARBA" id="ARBA00022723"/>
    </source>
</evidence>
<dbReference type="OrthoDB" id="9806388at2"/>
<dbReference type="PATRIC" id="fig|1172190.3.peg.952"/>
<dbReference type="eggNOG" id="COG0006">
    <property type="taxonomic scope" value="Bacteria"/>
</dbReference>
<evidence type="ECO:0000313" key="12">
    <source>
        <dbReference type="EMBL" id="EQB39918.1"/>
    </source>
</evidence>
<gene>
    <name evidence="12" type="ORF">M947_04875</name>
</gene>
<dbReference type="SUPFAM" id="SSF53092">
    <property type="entry name" value="Creatinase/prolidase N-terminal domain"/>
    <property type="match status" value="1"/>
</dbReference>
<comment type="similarity">
    <text evidence="3">Belongs to the peptidase M24B family.</text>
</comment>
<evidence type="ECO:0000256" key="7">
    <source>
        <dbReference type="ARBA" id="ARBA00023211"/>
    </source>
</evidence>
<dbReference type="InterPro" id="IPR052433">
    <property type="entry name" value="X-Pro_dipept-like"/>
</dbReference>
<dbReference type="FunFam" id="3.90.230.10:FF:000002">
    <property type="entry name" value="Xaa-Pro aminopeptidase 3"/>
    <property type="match status" value="1"/>
</dbReference>
<sequence>MIKESEYKKRREKLAKKLLNNSVTLLASSKPKVRSNDTNYPYRQDSNFYYLTGFKEDNACLVFLKSSKKIKTILFVQKKDTQEELWNGKRLGVVEAKKRFLVDEVRVSSNFKESIEEFCKDKKNLYYDFSKKIPKIKKSLKSSFDAHYDISPFIKEMRLIKSKAEIKLIKKAIKITKKAHHNAMKFNKDNRGESDLLAKIEYTFKKNGAYSDAYTSVVACADNANTLHYISNNKELKNRELILIDAGCEYEYYASDITRTIPVDGKYTKAQKELYELVLDTQKQVIKMIKPKVLRSELQKKAEILLVDGMIKLGIISGKRDKLIKRLKHKKYYPHGIGHWMGLDVHDAAPYFDENKKEIPLRKNMVLTIEPGIYISKDDKSVPKRFRGIGIRIEDDIQVTKNSHKNLSKKIVKSVEEIETMSRRTCKL</sequence>
<dbReference type="RefSeq" id="WP_021287246.1">
    <property type="nucleotide sequence ID" value="NZ_AUPZ01000005.1"/>
</dbReference>
<dbReference type="Gene3D" id="3.90.230.10">
    <property type="entry name" value="Creatinase/methionine aminopeptidase superfamily"/>
    <property type="match status" value="1"/>
</dbReference>
<feature type="domain" description="Aminopeptidase P N-terminal" evidence="11">
    <location>
        <begin position="2"/>
        <end position="134"/>
    </location>
</feature>
<evidence type="ECO:0000313" key="13">
    <source>
        <dbReference type="Proteomes" id="UP000015520"/>
    </source>
</evidence>
<dbReference type="EMBL" id="AUPZ01000005">
    <property type="protein sequence ID" value="EQB39918.1"/>
    <property type="molecule type" value="Genomic_DNA"/>
</dbReference>
<protein>
    <recommendedName>
        <fullName evidence="8">Xaa-Pro aminopeptidase</fullName>
        <ecNumber evidence="4">3.4.11.9</ecNumber>
    </recommendedName>
    <alternativeName>
        <fullName evidence="9">Aminopeptidase P II</fullName>
    </alternativeName>
    <alternativeName>
        <fullName evidence="10">X-Pro aminopeptidase</fullName>
    </alternativeName>
</protein>
<dbReference type="SMART" id="SM01011">
    <property type="entry name" value="AMP_N"/>
    <property type="match status" value="1"/>
</dbReference>
<dbReference type="InterPro" id="IPR036005">
    <property type="entry name" value="Creatinase/aminopeptidase-like"/>
</dbReference>
<dbReference type="InterPro" id="IPR029149">
    <property type="entry name" value="Creatin/AminoP/Spt16_N"/>
</dbReference>
<keyword evidence="13" id="KW-1185">Reference proteome</keyword>
<evidence type="ECO:0000256" key="8">
    <source>
        <dbReference type="ARBA" id="ARBA00069363"/>
    </source>
</evidence>
<dbReference type="GO" id="GO:0006508">
    <property type="term" value="P:proteolysis"/>
    <property type="evidence" value="ECO:0007669"/>
    <property type="project" value="TreeGrafter"/>
</dbReference>
<name>T0L286_9BACT</name>
<dbReference type="PANTHER" id="PTHR43226:SF4">
    <property type="entry name" value="XAA-PRO AMINOPEPTIDASE 3"/>
    <property type="match status" value="1"/>
</dbReference>
<dbReference type="CDD" id="cd01087">
    <property type="entry name" value="Prolidase"/>
    <property type="match status" value="1"/>
</dbReference>
<evidence type="ECO:0000256" key="3">
    <source>
        <dbReference type="ARBA" id="ARBA00008766"/>
    </source>
</evidence>
<keyword evidence="5" id="KW-0479">Metal-binding</keyword>
<proteinExistence type="inferred from homology"/>
<dbReference type="Pfam" id="PF00557">
    <property type="entry name" value="Peptidase_M24"/>
    <property type="match status" value="1"/>
</dbReference>
<dbReference type="EC" id="3.4.11.9" evidence="4"/>
<reference evidence="12 13" key="1">
    <citation type="submission" date="2013-07" db="EMBL/GenBank/DDBJ databases">
        <title>Sulfurimonas hongkongensis AST-10 Genome Sequencing.</title>
        <authorList>
            <person name="Cai L."/>
            <person name="Zhang T."/>
        </authorList>
    </citation>
    <scope>NUCLEOTIDE SEQUENCE [LARGE SCALE GENOMIC DNA]</scope>
    <source>
        <strain evidence="12 13">AST-10</strain>
    </source>
</reference>
<dbReference type="GO" id="GO:0030145">
    <property type="term" value="F:manganese ion binding"/>
    <property type="evidence" value="ECO:0007669"/>
    <property type="project" value="InterPro"/>
</dbReference>
<comment type="catalytic activity">
    <reaction evidence="1">
        <text>Release of any N-terminal amino acid, including proline, that is linked to proline, even from a dipeptide or tripeptide.</text>
        <dbReference type="EC" id="3.4.11.9"/>
    </reaction>
</comment>
<dbReference type="InterPro" id="IPR000994">
    <property type="entry name" value="Pept_M24"/>
</dbReference>
<keyword evidence="7" id="KW-0464">Manganese</keyword>
<accession>T0L286</accession>
<comment type="caution">
    <text evidence="12">The sequence shown here is derived from an EMBL/GenBank/DDBJ whole genome shotgun (WGS) entry which is preliminary data.</text>
</comment>
<dbReference type="Gene3D" id="3.40.350.10">
    <property type="entry name" value="Creatinase/prolidase N-terminal domain"/>
    <property type="match status" value="1"/>
</dbReference>
<dbReference type="SUPFAM" id="SSF55920">
    <property type="entry name" value="Creatinase/aminopeptidase"/>
    <property type="match status" value="1"/>
</dbReference>
<evidence type="ECO:0000256" key="2">
    <source>
        <dbReference type="ARBA" id="ARBA00001936"/>
    </source>
</evidence>